<evidence type="ECO:0000256" key="1">
    <source>
        <dbReference type="SAM" id="Phobius"/>
    </source>
</evidence>
<feature type="transmembrane region" description="Helical" evidence="1">
    <location>
        <begin position="86"/>
        <end position="108"/>
    </location>
</feature>
<proteinExistence type="predicted"/>
<comment type="caution">
    <text evidence="2">The sequence shown here is derived from an EMBL/GenBank/DDBJ whole genome shotgun (WGS) entry which is preliminary data.</text>
</comment>
<dbReference type="RefSeq" id="WP_008064220.1">
    <property type="nucleotide sequence ID" value="NZ_AFHG01000058.1"/>
</dbReference>
<dbReference type="EMBL" id="AFHG01000058">
    <property type="protein sequence ID" value="EGK70270.1"/>
    <property type="molecule type" value="Genomic_DNA"/>
</dbReference>
<keyword evidence="1" id="KW-0472">Membrane</keyword>
<keyword evidence="1" id="KW-1133">Transmembrane helix</keyword>
<dbReference type="eggNOG" id="COG1238">
    <property type="taxonomic scope" value="Bacteria"/>
</dbReference>
<reference evidence="2 3" key="1">
    <citation type="journal article" date="2011" name="J. Bacteriol.">
        <title>Genome sequence of Methyloversatilis universalis FAM5T, a methylotrophic representative of the order Rhodocyclales.</title>
        <authorList>
            <person name="Kittichotirat W."/>
            <person name="Good N.M."/>
            <person name="Hall R."/>
            <person name="Bringel F."/>
            <person name="Lajus A."/>
            <person name="Medigue C."/>
            <person name="Smalley N.E."/>
            <person name="Beck D."/>
            <person name="Bumgarner R."/>
            <person name="Vuilleumier S."/>
            <person name="Kalyuzhnaya M.G."/>
        </authorList>
    </citation>
    <scope>NUCLEOTIDE SEQUENCE [LARGE SCALE GENOMIC DNA]</scope>
    <source>
        <strain evidence="3">ATCC BAA-1314 / JCM 13912 / FAM5</strain>
    </source>
</reference>
<dbReference type="PANTHER" id="PTHR42709:SF4">
    <property type="entry name" value="INNER MEMBRANE PROTEIN YQAA"/>
    <property type="match status" value="1"/>
</dbReference>
<name>F5RH66_METUF</name>
<dbReference type="STRING" id="1000565.METUNv1_03658"/>
<protein>
    <submittedName>
        <fullName evidence="2">Inner membrane protein yqaA</fullName>
    </submittedName>
</protein>
<feature type="transmembrane region" description="Helical" evidence="1">
    <location>
        <begin position="47"/>
        <end position="65"/>
    </location>
</feature>
<evidence type="ECO:0000313" key="2">
    <source>
        <dbReference type="EMBL" id="EGK70270.1"/>
    </source>
</evidence>
<keyword evidence="3" id="KW-1185">Reference proteome</keyword>
<dbReference type="Proteomes" id="UP000005019">
    <property type="component" value="Unassembled WGS sequence"/>
</dbReference>
<dbReference type="PANTHER" id="PTHR42709">
    <property type="entry name" value="ALKALINE PHOSPHATASE LIKE PROTEIN"/>
    <property type="match status" value="1"/>
</dbReference>
<keyword evidence="1" id="KW-0812">Transmembrane</keyword>
<sequence length="135" mass="13919">MDFMPGADASLAGLAAASFLSATMLPGGSEAVLLAVLLAHPEQRDIALLLATVGNTAGGMVSYAMGRFIPRKELPGRLALVQRHGAPALLLSWVPLIGDALCIAAGWLRLPPLRSAFMMALGKGARYVVIAGLVA</sequence>
<dbReference type="AlphaFoldDB" id="F5RH66"/>
<gene>
    <name evidence="2" type="ORF">METUNv1_03658</name>
</gene>
<accession>F5RH66</accession>
<dbReference type="InterPro" id="IPR051311">
    <property type="entry name" value="DedA_domain"/>
</dbReference>
<evidence type="ECO:0000313" key="3">
    <source>
        <dbReference type="Proteomes" id="UP000005019"/>
    </source>
</evidence>
<organism evidence="2 3">
    <name type="scientific">Methyloversatilis universalis (strain ATCC BAA-1314 / DSM 25237 / JCM 13912 / CCUG 52030 / FAM5)</name>
    <dbReference type="NCBI Taxonomy" id="1000565"/>
    <lineage>
        <taxon>Bacteria</taxon>
        <taxon>Pseudomonadati</taxon>
        <taxon>Pseudomonadota</taxon>
        <taxon>Betaproteobacteria</taxon>
        <taxon>Nitrosomonadales</taxon>
        <taxon>Sterolibacteriaceae</taxon>
        <taxon>Methyloversatilis</taxon>
    </lineage>
</organism>
<dbReference type="OrthoDB" id="5419086at2"/>